<dbReference type="Proteomes" id="UP001157418">
    <property type="component" value="Unassembled WGS sequence"/>
</dbReference>
<evidence type="ECO:0000256" key="1">
    <source>
        <dbReference type="SAM" id="Coils"/>
    </source>
</evidence>
<reference evidence="2 3" key="1">
    <citation type="submission" date="2022-01" db="EMBL/GenBank/DDBJ databases">
        <authorList>
            <person name="Xiong W."/>
            <person name="Schranz E."/>
        </authorList>
    </citation>
    <scope>NUCLEOTIDE SEQUENCE [LARGE SCALE GENOMIC DNA]</scope>
</reference>
<keyword evidence="3" id="KW-1185">Reference proteome</keyword>
<accession>A0AAU9P1W0</accession>
<sequence length="150" mass="16535">MEFASAQSAFFLTAGAHRILHLKSVAVKLRTNERGLQQHKEALNIRVESLERELLDKETLQLDREAELSRLGSDLDWLDVGRIKNMCFTAGEESSREALRKAVVAGTFDPSAANSTSSYSGELVDAIDSFISFDYASMIKLGSLHIDGLS</sequence>
<feature type="coiled-coil region" evidence="1">
    <location>
        <begin position="33"/>
        <end position="60"/>
    </location>
</feature>
<proteinExistence type="predicted"/>
<dbReference type="EMBL" id="CAKMRJ010005523">
    <property type="protein sequence ID" value="CAH1444059.1"/>
    <property type="molecule type" value="Genomic_DNA"/>
</dbReference>
<gene>
    <name evidence="2" type="ORF">LVIROSA_LOCUS29925</name>
</gene>
<dbReference type="AlphaFoldDB" id="A0AAU9P1W0"/>
<name>A0AAU9P1W0_9ASTR</name>
<comment type="caution">
    <text evidence="2">The sequence shown here is derived from an EMBL/GenBank/DDBJ whole genome shotgun (WGS) entry which is preliminary data.</text>
</comment>
<evidence type="ECO:0000313" key="3">
    <source>
        <dbReference type="Proteomes" id="UP001157418"/>
    </source>
</evidence>
<protein>
    <submittedName>
        <fullName evidence="2">Uncharacterized protein</fullName>
    </submittedName>
</protein>
<keyword evidence="1" id="KW-0175">Coiled coil</keyword>
<evidence type="ECO:0000313" key="2">
    <source>
        <dbReference type="EMBL" id="CAH1444059.1"/>
    </source>
</evidence>
<organism evidence="2 3">
    <name type="scientific">Lactuca virosa</name>
    <dbReference type="NCBI Taxonomy" id="75947"/>
    <lineage>
        <taxon>Eukaryota</taxon>
        <taxon>Viridiplantae</taxon>
        <taxon>Streptophyta</taxon>
        <taxon>Embryophyta</taxon>
        <taxon>Tracheophyta</taxon>
        <taxon>Spermatophyta</taxon>
        <taxon>Magnoliopsida</taxon>
        <taxon>eudicotyledons</taxon>
        <taxon>Gunneridae</taxon>
        <taxon>Pentapetalae</taxon>
        <taxon>asterids</taxon>
        <taxon>campanulids</taxon>
        <taxon>Asterales</taxon>
        <taxon>Asteraceae</taxon>
        <taxon>Cichorioideae</taxon>
        <taxon>Cichorieae</taxon>
        <taxon>Lactucinae</taxon>
        <taxon>Lactuca</taxon>
    </lineage>
</organism>